<evidence type="ECO:0008006" key="4">
    <source>
        <dbReference type="Google" id="ProtNLM"/>
    </source>
</evidence>
<protein>
    <recommendedName>
        <fullName evidence="4">Phytanoyl-CoA dioxygenase family protein</fullName>
    </recommendedName>
</protein>
<comment type="caution">
    <text evidence="2">The sequence shown here is derived from an EMBL/GenBank/DDBJ whole genome shotgun (WGS) entry which is preliminary data.</text>
</comment>
<keyword evidence="3" id="KW-1185">Reference proteome</keyword>
<sequence length="259" mass="30028">MESHEAQALAERFDREGYLVIPNALTPKELEPLRQRYDELMSAHWETVKRTDPDPRRVYLPRLLERDPAFEPLMDWPRTYPIARAILGQDITLASAGEADYRPAHSGGWIGWHSDTSWLPGVPYPRQFHWVRCAYFLEDITEDMGPFTLLPGSHRATHPCPPEYTGPDNLPRTIPGQVAITGKAGTCLINNTEIWHTSTPNRSARPRKLLMVLYKHAWMRQWEAGHDLTREFGERQTDPRRRQLCNVGPWHRYDGNWDA</sequence>
<evidence type="ECO:0000313" key="3">
    <source>
        <dbReference type="Proteomes" id="UP000272888"/>
    </source>
</evidence>
<dbReference type="EMBL" id="RAWB01000087">
    <property type="protein sequence ID" value="RKH61893.1"/>
    <property type="molecule type" value="Genomic_DNA"/>
</dbReference>
<name>A0A3A8PZW6_9BACT</name>
<dbReference type="SUPFAM" id="SSF51197">
    <property type="entry name" value="Clavaminate synthase-like"/>
    <property type="match status" value="1"/>
</dbReference>
<organism evidence="2 3">
    <name type="scientific">Corallococcus llansteffanensis</name>
    <dbReference type="NCBI Taxonomy" id="2316731"/>
    <lineage>
        <taxon>Bacteria</taxon>
        <taxon>Pseudomonadati</taxon>
        <taxon>Myxococcota</taxon>
        <taxon>Myxococcia</taxon>
        <taxon>Myxococcales</taxon>
        <taxon>Cystobacterineae</taxon>
        <taxon>Myxococcaceae</taxon>
        <taxon>Corallococcus</taxon>
    </lineage>
</organism>
<evidence type="ECO:0000313" key="2">
    <source>
        <dbReference type="EMBL" id="RKH61893.1"/>
    </source>
</evidence>
<dbReference type="RefSeq" id="WP_120643346.1">
    <property type="nucleotide sequence ID" value="NZ_RAWB01000087.1"/>
</dbReference>
<dbReference type="Proteomes" id="UP000272888">
    <property type="component" value="Unassembled WGS sequence"/>
</dbReference>
<gene>
    <name evidence="2" type="ORF">D7V93_10965</name>
</gene>
<dbReference type="PANTHER" id="PTHR20883:SF48">
    <property type="entry name" value="ECTOINE DIOXYGENASE"/>
    <property type="match status" value="1"/>
</dbReference>
<dbReference type="Gene3D" id="2.60.120.620">
    <property type="entry name" value="q2cbj1_9rhob like domain"/>
    <property type="match status" value="1"/>
</dbReference>
<accession>A0A3A8PZW6</accession>
<dbReference type="Pfam" id="PF05721">
    <property type="entry name" value="PhyH"/>
    <property type="match status" value="1"/>
</dbReference>
<dbReference type="GO" id="GO:0005506">
    <property type="term" value="F:iron ion binding"/>
    <property type="evidence" value="ECO:0007669"/>
    <property type="project" value="UniProtKB-ARBA"/>
</dbReference>
<dbReference type="AlphaFoldDB" id="A0A3A8PZW6"/>
<proteinExistence type="predicted"/>
<dbReference type="InterPro" id="IPR008775">
    <property type="entry name" value="Phytyl_CoA_dOase-like"/>
</dbReference>
<comment type="cofactor">
    <cofactor evidence="1">
        <name>Fe(2+)</name>
        <dbReference type="ChEBI" id="CHEBI:29033"/>
    </cofactor>
</comment>
<evidence type="ECO:0000256" key="1">
    <source>
        <dbReference type="ARBA" id="ARBA00001954"/>
    </source>
</evidence>
<dbReference type="PANTHER" id="PTHR20883">
    <property type="entry name" value="PHYTANOYL-COA DIOXYGENASE DOMAIN CONTAINING 1"/>
    <property type="match status" value="1"/>
</dbReference>
<reference evidence="3" key="1">
    <citation type="submission" date="2018-09" db="EMBL/GenBank/DDBJ databases">
        <authorList>
            <person name="Livingstone P.G."/>
            <person name="Whitworth D.E."/>
        </authorList>
    </citation>
    <scope>NUCLEOTIDE SEQUENCE [LARGE SCALE GENOMIC DNA]</scope>
    <source>
        <strain evidence="3">CA051B</strain>
    </source>
</reference>
<dbReference type="GO" id="GO:0016706">
    <property type="term" value="F:2-oxoglutarate-dependent dioxygenase activity"/>
    <property type="evidence" value="ECO:0007669"/>
    <property type="project" value="UniProtKB-ARBA"/>
</dbReference>